<accession>A0ABS0H5E5</accession>
<keyword evidence="3 6" id="KW-0812">Transmembrane</keyword>
<evidence type="ECO:0000313" key="9">
    <source>
        <dbReference type="Proteomes" id="UP000638560"/>
    </source>
</evidence>
<evidence type="ECO:0000256" key="4">
    <source>
        <dbReference type="ARBA" id="ARBA00022989"/>
    </source>
</evidence>
<keyword evidence="2" id="KW-1003">Cell membrane</keyword>
<dbReference type="PANTHER" id="PTHR36115">
    <property type="entry name" value="PROLINE-RICH ANTIGEN HOMOLOG-RELATED"/>
    <property type="match status" value="1"/>
</dbReference>
<keyword evidence="4 6" id="KW-1133">Transmembrane helix</keyword>
<organism evidence="8 9">
    <name type="scientific">Plantactinospora alkalitolerans</name>
    <dbReference type="NCBI Taxonomy" id="2789879"/>
    <lineage>
        <taxon>Bacteria</taxon>
        <taxon>Bacillati</taxon>
        <taxon>Actinomycetota</taxon>
        <taxon>Actinomycetes</taxon>
        <taxon>Micromonosporales</taxon>
        <taxon>Micromonosporaceae</taxon>
        <taxon>Plantactinospora</taxon>
    </lineage>
</organism>
<feature type="transmembrane region" description="Helical" evidence="6">
    <location>
        <begin position="12"/>
        <end position="33"/>
    </location>
</feature>
<dbReference type="PANTHER" id="PTHR36115:SF6">
    <property type="entry name" value="PROLINE-RICH ANTIGEN HOMOLOG"/>
    <property type="match status" value="1"/>
</dbReference>
<dbReference type="Pfam" id="PF06271">
    <property type="entry name" value="RDD"/>
    <property type="match status" value="1"/>
</dbReference>
<comment type="caution">
    <text evidence="8">The sequence shown here is derived from an EMBL/GenBank/DDBJ whole genome shotgun (WGS) entry which is preliminary data.</text>
</comment>
<name>A0ABS0H5E5_9ACTN</name>
<keyword evidence="9" id="KW-1185">Reference proteome</keyword>
<dbReference type="InterPro" id="IPR051791">
    <property type="entry name" value="Pra-immunoreactive"/>
</dbReference>
<feature type="transmembrane region" description="Helical" evidence="6">
    <location>
        <begin position="48"/>
        <end position="67"/>
    </location>
</feature>
<evidence type="ECO:0000259" key="7">
    <source>
        <dbReference type="Pfam" id="PF06271"/>
    </source>
</evidence>
<evidence type="ECO:0000256" key="1">
    <source>
        <dbReference type="ARBA" id="ARBA00004651"/>
    </source>
</evidence>
<dbReference type="RefSeq" id="WP_196205036.1">
    <property type="nucleotide sequence ID" value="NZ_JADPUN010000275.1"/>
</dbReference>
<keyword evidence="5 6" id="KW-0472">Membrane</keyword>
<evidence type="ECO:0000313" key="8">
    <source>
        <dbReference type="EMBL" id="MBF9133531.1"/>
    </source>
</evidence>
<evidence type="ECO:0000256" key="5">
    <source>
        <dbReference type="ARBA" id="ARBA00023136"/>
    </source>
</evidence>
<evidence type="ECO:0000256" key="2">
    <source>
        <dbReference type="ARBA" id="ARBA00022475"/>
    </source>
</evidence>
<feature type="domain" description="RDD" evidence="7">
    <location>
        <begin position="3"/>
        <end position="133"/>
    </location>
</feature>
<comment type="subcellular location">
    <subcellularLocation>
        <location evidence="1">Cell membrane</location>
        <topology evidence="1">Multi-pass membrane protein</topology>
    </subcellularLocation>
</comment>
<reference evidence="8 9" key="1">
    <citation type="submission" date="2020-11" db="EMBL/GenBank/DDBJ databases">
        <title>A novel isolate from a Black sea contaminated sediment with potential to produce alkanes: Plantactinospora alkalitolerans sp. nov.</title>
        <authorList>
            <person name="Carro L."/>
            <person name="Veyisoglu A."/>
            <person name="Guven K."/>
            <person name="Schumann P."/>
            <person name="Klenk H.-P."/>
            <person name="Sahin N."/>
        </authorList>
    </citation>
    <scope>NUCLEOTIDE SEQUENCE [LARGE SCALE GENOMIC DNA]</scope>
    <source>
        <strain evidence="8 9">S1510</strain>
    </source>
</reference>
<evidence type="ECO:0000256" key="3">
    <source>
        <dbReference type="ARBA" id="ARBA00022692"/>
    </source>
</evidence>
<sequence length="140" mass="15144">MNYAHWGSRVGAYLVDTLVVLPFSVLAVVFGGMSTDAETGQVSGPGPLYYVFIVLAILLNGYNRWYLAGKTGQSWGKKALGISLVNEATNQPIGAGKAFLRELAHFVDGIICYIGYLFPLWDAKKQTIADKIVKTVVVSA</sequence>
<evidence type="ECO:0000256" key="6">
    <source>
        <dbReference type="SAM" id="Phobius"/>
    </source>
</evidence>
<protein>
    <submittedName>
        <fullName evidence="8">RDD family protein</fullName>
    </submittedName>
</protein>
<gene>
    <name evidence="8" type="ORF">I0C86_32030</name>
</gene>
<dbReference type="EMBL" id="JADPUN010000275">
    <property type="protein sequence ID" value="MBF9133531.1"/>
    <property type="molecule type" value="Genomic_DNA"/>
</dbReference>
<dbReference type="Proteomes" id="UP000638560">
    <property type="component" value="Unassembled WGS sequence"/>
</dbReference>
<dbReference type="InterPro" id="IPR010432">
    <property type="entry name" value="RDD"/>
</dbReference>
<proteinExistence type="predicted"/>